<evidence type="ECO:0000313" key="2">
    <source>
        <dbReference type="EMBL" id="MCL9813950.1"/>
    </source>
</evidence>
<dbReference type="RefSeq" id="WP_250596691.1">
    <property type="nucleotide sequence ID" value="NZ_JAKRVY010000004.1"/>
</dbReference>
<comment type="caution">
    <text evidence="2">The sequence shown here is derived from an EMBL/GenBank/DDBJ whole genome shotgun (WGS) entry which is preliminary data.</text>
</comment>
<name>A0AAE3FRW0_9EURY</name>
<dbReference type="GO" id="GO:0016491">
    <property type="term" value="F:oxidoreductase activity"/>
    <property type="evidence" value="ECO:0007669"/>
    <property type="project" value="InterPro"/>
</dbReference>
<accession>A0AAE3FRW0</accession>
<organism evidence="2 3">
    <name type="scientific">Natranaeroarchaeum aerophilus</name>
    <dbReference type="NCBI Taxonomy" id="2917711"/>
    <lineage>
        <taxon>Archaea</taxon>
        <taxon>Methanobacteriati</taxon>
        <taxon>Methanobacteriota</taxon>
        <taxon>Stenosarchaea group</taxon>
        <taxon>Halobacteria</taxon>
        <taxon>Halobacteriales</taxon>
        <taxon>Natronoarchaeaceae</taxon>
        <taxon>Natranaeroarchaeum</taxon>
    </lineage>
</organism>
<dbReference type="PANTHER" id="PTHR42841">
    <property type="entry name" value="AMINE OXIDASE"/>
    <property type="match status" value="1"/>
</dbReference>
<evidence type="ECO:0000259" key="1">
    <source>
        <dbReference type="Pfam" id="PF01593"/>
    </source>
</evidence>
<keyword evidence="3" id="KW-1185">Reference proteome</keyword>
<reference evidence="2 3" key="1">
    <citation type="journal article" date="2022" name="Syst. Appl. Microbiol.">
        <title>Natronocalculus amylovorans gen. nov., sp. nov., and Natranaeroarchaeum aerophilus sp. nov., dominant culturable amylolytic natronoarchaea from hypersaline soda lakes in southwestern Siberia.</title>
        <authorList>
            <person name="Sorokin D.Y."/>
            <person name="Elcheninov A.G."/>
            <person name="Khizhniak T.V."/>
            <person name="Koenen M."/>
            <person name="Bale N.J."/>
            <person name="Damste J.S.S."/>
            <person name="Kublanov I.V."/>
        </authorList>
    </citation>
    <scope>NUCLEOTIDE SEQUENCE [LARGE SCALE GENOMIC DNA]</scope>
    <source>
        <strain evidence="2 3">AArc-St1-1</strain>
    </source>
</reference>
<gene>
    <name evidence="2" type="ORF">AArcSt11_09825</name>
</gene>
<dbReference type="EMBL" id="JAKRVY010000004">
    <property type="protein sequence ID" value="MCL9813950.1"/>
    <property type="molecule type" value="Genomic_DNA"/>
</dbReference>
<feature type="domain" description="Amine oxidase" evidence="1">
    <location>
        <begin position="14"/>
        <end position="420"/>
    </location>
</feature>
<protein>
    <submittedName>
        <fullName evidence="2">FAD-dependent oxidoreductase</fullName>
    </submittedName>
</protein>
<dbReference type="Proteomes" id="UP001202674">
    <property type="component" value="Unassembled WGS sequence"/>
</dbReference>
<proteinExistence type="predicted"/>
<dbReference type="InterPro" id="IPR002937">
    <property type="entry name" value="Amino_oxidase"/>
</dbReference>
<dbReference type="AlphaFoldDB" id="A0AAE3FRW0"/>
<dbReference type="SUPFAM" id="SSF51905">
    <property type="entry name" value="FAD/NAD(P)-binding domain"/>
    <property type="match status" value="1"/>
</dbReference>
<dbReference type="InterPro" id="IPR036188">
    <property type="entry name" value="FAD/NAD-bd_sf"/>
</dbReference>
<sequence>MSDTKRVLVGGGGLAGLVAARHLAETGVDVELLERRDEVGGRVRTVHEDGYTFDRGFQVLFTAYPAVQRELDLDALDLRHFTPGACIAREGQRSILSDPFRDPGAFTDSLFNREVTTRDKLRVLTLRRELANKSHTAIFSGSDRSIREYLDDRGFSEGFIENFAAPFYGGITLDRSLSNSARVFEYTFKMLTEGLIAVPAEGMGAIPEQLADNARESGATITLDADVEAIAADDDGATVTVDGDDRDADAVIVATDPPTAQELTGVESIPTTGRGCVTQYYSMPAGKDLGAGKRLILNAESDAPNQVLVNSGVAPEHAPDDRQLVSATFLGDREEADARLDDLTRRALASWYPEQNFPDFQLLRTERIPFAQFEQPPGSLSELPNVDAPEGRCYLAGEYTRWSSINGAMESGKDAAQAVLSEL</sequence>
<dbReference type="Pfam" id="PF01593">
    <property type="entry name" value="Amino_oxidase"/>
    <property type="match status" value="1"/>
</dbReference>
<dbReference type="Gene3D" id="3.50.50.60">
    <property type="entry name" value="FAD/NAD(P)-binding domain"/>
    <property type="match status" value="1"/>
</dbReference>
<evidence type="ECO:0000313" key="3">
    <source>
        <dbReference type="Proteomes" id="UP001202674"/>
    </source>
</evidence>